<dbReference type="KEGG" id="mbe:MBM_00362"/>
<dbReference type="EMBL" id="JH921428">
    <property type="protein sequence ID" value="EKD21249.1"/>
    <property type="molecule type" value="Genomic_DNA"/>
</dbReference>
<evidence type="ECO:0000313" key="2">
    <source>
        <dbReference type="EMBL" id="EKD21249.1"/>
    </source>
</evidence>
<accession>K1Y801</accession>
<feature type="transmembrane region" description="Helical" evidence="1">
    <location>
        <begin position="53"/>
        <end position="72"/>
    </location>
</feature>
<dbReference type="Proteomes" id="UP000006753">
    <property type="component" value="Unassembled WGS sequence"/>
</dbReference>
<sequence>MYGSNHLLISNVTRGEQHDTAEANIIQLASAASSRSFHHASTLPYRSPRSYKILIHLFIFLYLSLSASVVGWRTPLIQASWRKFLTSAMGTGGARLRHARC</sequence>
<evidence type="ECO:0000256" key="1">
    <source>
        <dbReference type="SAM" id="Phobius"/>
    </source>
</evidence>
<gene>
    <name evidence="2" type="ORF">MBM_00362</name>
</gene>
<protein>
    <submittedName>
        <fullName evidence="2">Uncharacterized protein</fullName>
    </submittedName>
</protein>
<keyword evidence="1" id="KW-0472">Membrane</keyword>
<organism evidence="2 3">
    <name type="scientific">Marssonina brunnea f. sp. multigermtubi (strain MB_m1)</name>
    <name type="common">Marssonina leaf spot fungus</name>
    <dbReference type="NCBI Taxonomy" id="1072389"/>
    <lineage>
        <taxon>Eukaryota</taxon>
        <taxon>Fungi</taxon>
        <taxon>Dikarya</taxon>
        <taxon>Ascomycota</taxon>
        <taxon>Pezizomycotina</taxon>
        <taxon>Leotiomycetes</taxon>
        <taxon>Helotiales</taxon>
        <taxon>Drepanopezizaceae</taxon>
        <taxon>Drepanopeziza</taxon>
    </lineage>
</organism>
<proteinExistence type="predicted"/>
<dbReference type="InParanoid" id="K1Y801"/>
<keyword evidence="1" id="KW-1133">Transmembrane helix</keyword>
<reference evidence="2 3" key="1">
    <citation type="journal article" date="2012" name="BMC Genomics">
        <title>Sequencing the genome of Marssonina brunnea reveals fungus-poplar co-evolution.</title>
        <authorList>
            <person name="Zhu S."/>
            <person name="Cao Y.-Z."/>
            <person name="Jiang C."/>
            <person name="Tan B.-Y."/>
            <person name="Wang Z."/>
            <person name="Feng S."/>
            <person name="Zhang L."/>
            <person name="Su X.-H."/>
            <person name="Brejova B."/>
            <person name="Vinar T."/>
            <person name="Xu M."/>
            <person name="Wang M.-X."/>
            <person name="Zhang S.-G."/>
            <person name="Huang M.-R."/>
            <person name="Wu R."/>
            <person name="Zhou Y."/>
        </authorList>
    </citation>
    <scope>NUCLEOTIDE SEQUENCE [LARGE SCALE GENOMIC DNA]</scope>
    <source>
        <strain evidence="2 3">MB_m1</strain>
    </source>
</reference>
<dbReference type="AlphaFoldDB" id="K1Y801"/>
<dbReference type="HOGENOM" id="CLU_2292278_0_0_1"/>
<name>K1Y801_MARBU</name>
<evidence type="ECO:0000313" key="3">
    <source>
        <dbReference type="Proteomes" id="UP000006753"/>
    </source>
</evidence>
<keyword evidence="1" id="KW-0812">Transmembrane</keyword>
<keyword evidence="3" id="KW-1185">Reference proteome</keyword>